<evidence type="ECO:0000313" key="8">
    <source>
        <dbReference type="Proteomes" id="UP000823405"/>
    </source>
</evidence>
<sequence>MTRSSRQTYNRHRSGWLAKTLLSATFLAAGAQAACVSLANSVACPSFSSYNVDNVTMISNLKTYGITIQPFATQAEFDTVINNATVFQPSSTDCSTYNSTVRVPYQNTVLCTIAVHDQSSVDCNSNIKVPINTAMCIASCKMFETGFTALAGQLCPNNAPWQTSNVAALSKICDGSTPGDWSGLQSTETDCIKADVNEAAFCGLANVQAKCDYCNTNSTATCCQDAGTVCPKPTTTTSTGTSTSFIIPPTNQATGKTSSDSGMAAGTLGAIIGGSVGALVLAGLIIFLCVRRSRKSSGGKKGNNLSRQMSNSSGRYNISAPKVQEQGFSAAMSTSQPIPMNTLISSGASDRSSLGAAVAAAGSGAAAGGAMAAGAAAGAGGREASGKQSYCQALYPYQASMADELDLTPGDIVNVQRVFDDGWAVGVNMNTSNEGAFPVVCVMFVDESALEDDFEDVNMHSMSPMTLREEDEGRRSPSGRNSPRSSLPSRSSSPVHLPRRNSSIRDSTVIIPGTNPMTSSPLAGGNAPGGRMSPPARDTMLSDASSINRWWEGENAK</sequence>
<evidence type="ECO:0000313" key="7">
    <source>
        <dbReference type="EMBL" id="KAG0297385.1"/>
    </source>
</evidence>
<keyword evidence="5" id="KW-0732">Signal</keyword>
<dbReference type="SMART" id="SM00326">
    <property type="entry name" value="SH3"/>
    <property type="match status" value="1"/>
</dbReference>
<dbReference type="InterPro" id="IPR036028">
    <property type="entry name" value="SH3-like_dom_sf"/>
</dbReference>
<gene>
    <name evidence="7" type="ORF">BGZ97_004304</name>
</gene>
<evidence type="ECO:0000256" key="1">
    <source>
        <dbReference type="ARBA" id="ARBA00022443"/>
    </source>
</evidence>
<comment type="caution">
    <text evidence="7">The sequence shown here is derived from an EMBL/GenBank/DDBJ whole genome shotgun (WGS) entry which is preliminary data.</text>
</comment>
<feature type="transmembrane region" description="Helical" evidence="4">
    <location>
        <begin position="268"/>
        <end position="290"/>
    </location>
</feature>
<protein>
    <recommendedName>
        <fullName evidence="6">SH3 domain-containing protein</fullName>
    </recommendedName>
</protein>
<keyword evidence="1 2" id="KW-0728">SH3 domain</keyword>
<dbReference type="AlphaFoldDB" id="A0A9P6QRZ7"/>
<keyword evidence="4" id="KW-0472">Membrane</keyword>
<dbReference type="EMBL" id="JAAAIN010002066">
    <property type="protein sequence ID" value="KAG0297385.1"/>
    <property type="molecule type" value="Genomic_DNA"/>
</dbReference>
<keyword evidence="4" id="KW-1133">Transmembrane helix</keyword>
<evidence type="ECO:0000256" key="3">
    <source>
        <dbReference type="SAM" id="MobiDB-lite"/>
    </source>
</evidence>
<dbReference type="OrthoDB" id="5340910at2759"/>
<feature type="compositionally biased region" description="Low complexity" evidence="3">
    <location>
        <begin position="476"/>
        <end position="496"/>
    </location>
</feature>
<feature type="compositionally biased region" description="Polar residues" evidence="3">
    <location>
        <begin position="303"/>
        <end position="315"/>
    </location>
</feature>
<reference evidence="7" key="1">
    <citation type="journal article" date="2020" name="Fungal Divers.">
        <title>Resolving the Mortierellaceae phylogeny through synthesis of multi-gene phylogenetics and phylogenomics.</title>
        <authorList>
            <person name="Vandepol N."/>
            <person name="Liber J."/>
            <person name="Desiro A."/>
            <person name="Na H."/>
            <person name="Kennedy M."/>
            <person name="Barry K."/>
            <person name="Grigoriev I.V."/>
            <person name="Miller A.N."/>
            <person name="O'Donnell K."/>
            <person name="Stajich J.E."/>
            <person name="Bonito G."/>
        </authorList>
    </citation>
    <scope>NUCLEOTIDE SEQUENCE</scope>
    <source>
        <strain evidence="7">NVP60</strain>
    </source>
</reference>
<name>A0A9P6QRZ7_9FUNG</name>
<feature type="signal peptide" evidence="5">
    <location>
        <begin position="1"/>
        <end position="33"/>
    </location>
</feature>
<evidence type="ECO:0000256" key="2">
    <source>
        <dbReference type="PROSITE-ProRule" id="PRU00192"/>
    </source>
</evidence>
<dbReference type="SUPFAM" id="SSF50044">
    <property type="entry name" value="SH3-domain"/>
    <property type="match status" value="1"/>
</dbReference>
<dbReference type="CDD" id="cd12087">
    <property type="entry name" value="TM_EGFR-like"/>
    <property type="match status" value="1"/>
</dbReference>
<feature type="region of interest" description="Disordered" evidence="3">
    <location>
        <begin position="295"/>
        <end position="315"/>
    </location>
</feature>
<feature type="chain" id="PRO_5040125503" description="SH3 domain-containing protein" evidence="5">
    <location>
        <begin position="34"/>
        <end position="557"/>
    </location>
</feature>
<evidence type="ECO:0000259" key="6">
    <source>
        <dbReference type="PROSITE" id="PS50002"/>
    </source>
</evidence>
<evidence type="ECO:0000256" key="5">
    <source>
        <dbReference type="SAM" id="SignalP"/>
    </source>
</evidence>
<feature type="domain" description="SH3" evidence="6">
    <location>
        <begin position="386"/>
        <end position="447"/>
    </location>
</feature>
<feature type="region of interest" description="Disordered" evidence="3">
    <location>
        <begin position="455"/>
        <end position="557"/>
    </location>
</feature>
<keyword evidence="4" id="KW-0812">Transmembrane</keyword>
<dbReference type="Proteomes" id="UP000823405">
    <property type="component" value="Unassembled WGS sequence"/>
</dbReference>
<dbReference type="InterPro" id="IPR001452">
    <property type="entry name" value="SH3_domain"/>
</dbReference>
<dbReference type="Pfam" id="PF00018">
    <property type="entry name" value="SH3_1"/>
    <property type="match status" value="1"/>
</dbReference>
<accession>A0A9P6QRZ7</accession>
<proteinExistence type="predicted"/>
<dbReference type="PROSITE" id="PS50002">
    <property type="entry name" value="SH3"/>
    <property type="match status" value="1"/>
</dbReference>
<keyword evidence="8" id="KW-1185">Reference proteome</keyword>
<organism evidence="7 8">
    <name type="scientific">Linnemannia gamsii</name>
    <dbReference type="NCBI Taxonomy" id="64522"/>
    <lineage>
        <taxon>Eukaryota</taxon>
        <taxon>Fungi</taxon>
        <taxon>Fungi incertae sedis</taxon>
        <taxon>Mucoromycota</taxon>
        <taxon>Mortierellomycotina</taxon>
        <taxon>Mortierellomycetes</taxon>
        <taxon>Mortierellales</taxon>
        <taxon>Mortierellaceae</taxon>
        <taxon>Linnemannia</taxon>
    </lineage>
</organism>
<dbReference type="Gene3D" id="2.30.30.40">
    <property type="entry name" value="SH3 Domains"/>
    <property type="match status" value="1"/>
</dbReference>
<evidence type="ECO:0000256" key="4">
    <source>
        <dbReference type="SAM" id="Phobius"/>
    </source>
</evidence>